<dbReference type="AlphaFoldDB" id="A0A9N8ZDS6"/>
<dbReference type="Proteomes" id="UP000789831">
    <property type="component" value="Unassembled WGS sequence"/>
</dbReference>
<feature type="compositionally biased region" description="Polar residues" evidence="1">
    <location>
        <begin position="548"/>
        <end position="558"/>
    </location>
</feature>
<evidence type="ECO:0000313" key="3">
    <source>
        <dbReference type="Proteomes" id="UP000789831"/>
    </source>
</evidence>
<organism evidence="2 3">
    <name type="scientific">Ambispora gerdemannii</name>
    <dbReference type="NCBI Taxonomy" id="144530"/>
    <lineage>
        <taxon>Eukaryota</taxon>
        <taxon>Fungi</taxon>
        <taxon>Fungi incertae sedis</taxon>
        <taxon>Mucoromycota</taxon>
        <taxon>Glomeromycotina</taxon>
        <taxon>Glomeromycetes</taxon>
        <taxon>Archaeosporales</taxon>
        <taxon>Ambisporaceae</taxon>
        <taxon>Ambispora</taxon>
    </lineage>
</organism>
<feature type="compositionally biased region" description="Low complexity" evidence="1">
    <location>
        <begin position="280"/>
        <end position="296"/>
    </location>
</feature>
<feature type="compositionally biased region" description="Polar residues" evidence="1">
    <location>
        <begin position="352"/>
        <end position="374"/>
    </location>
</feature>
<feature type="region of interest" description="Disordered" evidence="1">
    <location>
        <begin position="347"/>
        <end position="408"/>
    </location>
</feature>
<gene>
    <name evidence="2" type="ORF">AGERDE_LOCUS3727</name>
</gene>
<reference evidence="2" key="1">
    <citation type="submission" date="2021-06" db="EMBL/GenBank/DDBJ databases">
        <authorList>
            <person name="Kallberg Y."/>
            <person name="Tangrot J."/>
            <person name="Rosling A."/>
        </authorList>
    </citation>
    <scope>NUCLEOTIDE SEQUENCE</scope>
    <source>
        <strain evidence="2">MT106</strain>
    </source>
</reference>
<dbReference type="OrthoDB" id="10651962at2759"/>
<accession>A0A9N8ZDS6</accession>
<protein>
    <submittedName>
        <fullName evidence="2">13097_t:CDS:1</fullName>
    </submittedName>
</protein>
<feature type="compositionally biased region" description="Polar residues" evidence="1">
    <location>
        <begin position="529"/>
        <end position="540"/>
    </location>
</feature>
<dbReference type="EMBL" id="CAJVPL010000384">
    <property type="protein sequence ID" value="CAG8490571.1"/>
    <property type="molecule type" value="Genomic_DNA"/>
</dbReference>
<keyword evidence="3" id="KW-1185">Reference proteome</keyword>
<name>A0A9N8ZDS6_9GLOM</name>
<feature type="region of interest" description="Disordered" evidence="1">
    <location>
        <begin position="220"/>
        <end position="324"/>
    </location>
</feature>
<sequence>MASIFTTNPNTSLRFVRTESVSQTPPVGPENISQLKAKLDPLFAAHKELSDRVDNLLKKNNEKLPSDSDDNVLHLAVQESTETLKGVIWSLNSTKKFVENAESNLELFHNRLPLTKSEIAREYYHVRLDQYSYYCDNLFPVNFESNQSSLERVRQGLNKIERAIAIKSGQMNVEIGQQQQQQQSEVVMANTQEQQQETAAPSQIVQNIEGQRKLKDVLGVAQEQGEKPKEAEASQKQIEKETSNIQTQGQIPSAPTPTNIATQQQIKPQTPPRNTRATIQQQKTSTTQNSPQNQQTTPPPRHTASITGNKVSPPANFSQMSPAQQAAFLRRSLNAKGKSTVAAVTAKTTPVNAQTPSGQQQKTPVTKRTPTSATGKIPNFPTPSGQQATATPVRTTTNTGKSPKTLGKPATLVTPVIAETSQQSSSSINTAISTQEPPIIVILSPDSPQVQQQPPTLPQMTLLIEEIPENAPKIEHMQIDQPEIIEAASPAPTTEPQTNPDLMDVDESKTTKDNNDNNELIIEILETSEFPSSSAINQQPELIIEQPPSENVTGEQNQ</sequence>
<feature type="compositionally biased region" description="Polar residues" evidence="1">
    <location>
        <begin position="491"/>
        <end position="500"/>
    </location>
</feature>
<feature type="compositionally biased region" description="Polar residues" evidence="1">
    <location>
        <begin position="304"/>
        <end position="324"/>
    </location>
</feature>
<feature type="compositionally biased region" description="Basic and acidic residues" evidence="1">
    <location>
        <begin position="224"/>
        <end position="242"/>
    </location>
</feature>
<feature type="compositionally biased region" description="Basic and acidic residues" evidence="1">
    <location>
        <begin position="506"/>
        <end position="515"/>
    </location>
</feature>
<evidence type="ECO:0000313" key="2">
    <source>
        <dbReference type="EMBL" id="CAG8490571.1"/>
    </source>
</evidence>
<feature type="compositionally biased region" description="Polar residues" evidence="1">
    <location>
        <begin position="243"/>
        <end position="279"/>
    </location>
</feature>
<proteinExistence type="predicted"/>
<comment type="caution">
    <text evidence="2">The sequence shown here is derived from an EMBL/GenBank/DDBJ whole genome shotgun (WGS) entry which is preliminary data.</text>
</comment>
<evidence type="ECO:0000256" key="1">
    <source>
        <dbReference type="SAM" id="MobiDB-lite"/>
    </source>
</evidence>
<feature type="region of interest" description="Disordered" evidence="1">
    <location>
        <begin position="490"/>
        <end position="558"/>
    </location>
</feature>
<feature type="compositionally biased region" description="Low complexity" evidence="1">
    <location>
        <begin position="389"/>
        <end position="399"/>
    </location>
</feature>